<feature type="compositionally biased region" description="Basic and acidic residues" evidence="1">
    <location>
        <begin position="209"/>
        <end position="219"/>
    </location>
</feature>
<organism evidence="2 3">
    <name type="scientific">Morganella psychrotolerans</name>
    <dbReference type="NCBI Taxonomy" id="368603"/>
    <lineage>
        <taxon>Bacteria</taxon>
        <taxon>Pseudomonadati</taxon>
        <taxon>Pseudomonadota</taxon>
        <taxon>Gammaproteobacteria</taxon>
        <taxon>Enterobacterales</taxon>
        <taxon>Morganellaceae</taxon>
        <taxon>Morganella</taxon>
    </lineage>
</organism>
<gene>
    <name evidence="2" type="ORF">F4V73_11210</name>
</gene>
<dbReference type="OrthoDB" id="6467121at2"/>
<feature type="region of interest" description="Disordered" evidence="1">
    <location>
        <begin position="1"/>
        <end position="34"/>
    </location>
</feature>
<name>A0A5M9R5F7_9GAMM</name>
<dbReference type="EMBL" id="VXKB01000002">
    <property type="protein sequence ID" value="KAA8715528.1"/>
    <property type="molecule type" value="Genomic_DNA"/>
</dbReference>
<dbReference type="AlphaFoldDB" id="A0A5M9R5F7"/>
<protein>
    <submittedName>
        <fullName evidence="2">Uncharacterized protein</fullName>
    </submittedName>
</protein>
<reference evidence="2 3" key="1">
    <citation type="submission" date="2019-09" db="EMBL/GenBank/DDBJ databases">
        <title>Draft genome sequence of various Type strains from the CCUG.</title>
        <authorList>
            <person name="Pineiro-Iglesias B."/>
            <person name="Tunovic T."/>
            <person name="Unosson C."/>
            <person name="Inganas E."/>
            <person name="Ohlen M."/>
            <person name="Cardew S."/>
            <person name="Jensie-Markopoulos S."/>
            <person name="Salva-Serra F."/>
            <person name="Jaen-Luchoro D."/>
            <person name="Karlsson R."/>
            <person name="Svensson-Stadler L."/>
            <person name="Chun J."/>
            <person name="Moore E."/>
        </authorList>
    </citation>
    <scope>NUCLEOTIDE SEQUENCE [LARGE SCALE GENOMIC DNA]</scope>
    <source>
        <strain evidence="2 3">CCUG 53682T</strain>
    </source>
</reference>
<proteinExistence type="predicted"/>
<dbReference type="Proteomes" id="UP000322181">
    <property type="component" value="Unassembled WGS sequence"/>
</dbReference>
<evidence type="ECO:0000313" key="3">
    <source>
        <dbReference type="Proteomes" id="UP000322181"/>
    </source>
</evidence>
<evidence type="ECO:0000313" key="2">
    <source>
        <dbReference type="EMBL" id="KAA8715528.1"/>
    </source>
</evidence>
<feature type="compositionally biased region" description="Low complexity" evidence="1">
    <location>
        <begin position="22"/>
        <end position="34"/>
    </location>
</feature>
<dbReference type="RefSeq" id="WP_067366686.1">
    <property type="nucleotide sequence ID" value="NZ_BAAAFS010000002.1"/>
</dbReference>
<evidence type="ECO:0000256" key="1">
    <source>
        <dbReference type="SAM" id="MobiDB-lite"/>
    </source>
</evidence>
<sequence>MGPVQGTQGHQAIQTLNNDTYGSTGSSSSSSYVSSSGIKSILSNAWNAIKSAFSNVLSSFGNHLAGQQGSAKPGREITIDMASRPLPQIPGKAAESEYAEISFGTAEQAVVKTTQELLSRSLPPIPVDDDGGHYAAANFDGESQELPVLRDESTSEPIYATVNKHAALSEAEQAKINLWEGITDGCGSEAPPVPGYTDRTPIYTQTPENDLRGESDYADPRELLFGEDMLRQRYMSEMMKNQ</sequence>
<accession>A0A5M9R5F7</accession>
<feature type="compositionally biased region" description="Polar residues" evidence="1">
    <location>
        <begin position="1"/>
        <end position="21"/>
    </location>
</feature>
<comment type="caution">
    <text evidence="2">The sequence shown here is derived from an EMBL/GenBank/DDBJ whole genome shotgun (WGS) entry which is preliminary data.</text>
</comment>
<feature type="region of interest" description="Disordered" evidence="1">
    <location>
        <begin position="192"/>
        <end position="219"/>
    </location>
</feature>